<dbReference type="InterPro" id="IPR038705">
    <property type="entry name" value="YabP_sf"/>
</dbReference>
<dbReference type="EMBL" id="JAECVW010000001">
    <property type="protein sequence ID" value="MBH8594019.1"/>
    <property type="molecule type" value="Genomic_DNA"/>
</dbReference>
<dbReference type="Pfam" id="PF07873">
    <property type="entry name" value="YabP"/>
    <property type="match status" value="1"/>
</dbReference>
<evidence type="ECO:0000313" key="2">
    <source>
        <dbReference type="Proteomes" id="UP000633619"/>
    </source>
</evidence>
<dbReference type="Proteomes" id="UP000633619">
    <property type="component" value="Unassembled WGS sequence"/>
</dbReference>
<protein>
    <submittedName>
        <fullName evidence="1">Sporulation protein YqfC</fullName>
    </submittedName>
</protein>
<organism evidence="1 2">
    <name type="scientific">Thermoactinomyces intermedius</name>
    <dbReference type="NCBI Taxonomy" id="2024"/>
    <lineage>
        <taxon>Bacteria</taxon>
        <taxon>Bacillati</taxon>
        <taxon>Bacillota</taxon>
        <taxon>Bacilli</taxon>
        <taxon>Bacillales</taxon>
        <taxon>Thermoactinomycetaceae</taxon>
        <taxon>Thermoactinomyces</taxon>
    </lineage>
</organism>
<accession>A0A8I1A3B2</accession>
<dbReference type="InterPro" id="IPR022476">
    <property type="entry name" value="Spore_YabP/YqfC"/>
</dbReference>
<dbReference type="RefSeq" id="WP_181730939.1">
    <property type="nucleotide sequence ID" value="NZ_JACEIR010000001.1"/>
</dbReference>
<keyword evidence="2" id="KW-1185">Reference proteome</keyword>
<reference evidence="1 2" key="1">
    <citation type="submission" date="2020-12" db="EMBL/GenBank/DDBJ databases">
        <title>WGS of Thermoactinomyces spp.</title>
        <authorList>
            <person name="Cheng K."/>
        </authorList>
    </citation>
    <scope>NUCLEOTIDE SEQUENCE [LARGE SCALE GENOMIC DNA]</scope>
    <source>
        <strain evidence="2">CICC 10671\DSM 43846</strain>
    </source>
</reference>
<dbReference type="Gene3D" id="2.60.40.2000">
    <property type="match status" value="1"/>
</dbReference>
<name>A0A8I1A3B2_THEIN</name>
<comment type="caution">
    <text evidence="1">The sequence shown here is derived from an EMBL/GenBank/DDBJ whole genome shotgun (WGS) entry which is preliminary data.</text>
</comment>
<gene>
    <name evidence="1" type="ORF">I8U20_01595</name>
</gene>
<dbReference type="AlphaFoldDB" id="A0A8I1A3B2"/>
<evidence type="ECO:0000313" key="1">
    <source>
        <dbReference type="EMBL" id="MBH8594019.1"/>
    </source>
</evidence>
<sequence>MRKWASDWLDLPVHVTSDAPRIEIIGSMTMQVENYQEIEKFNADQLLLKTKTGILKIEGKQLKIKAIQPEVVWVEGKIMGFQFQE</sequence>
<proteinExistence type="predicted"/>